<dbReference type="EMBL" id="JAHRIO010012653">
    <property type="protein sequence ID" value="MEQ2162847.1"/>
    <property type="molecule type" value="Genomic_DNA"/>
</dbReference>
<accession>A0ABV0MUV8</accession>
<dbReference type="InterPro" id="IPR001841">
    <property type="entry name" value="Znf_RING"/>
</dbReference>
<protein>
    <recommendedName>
        <fullName evidence="9">TNF receptor-associated factor 2</fullName>
    </recommendedName>
</protein>
<evidence type="ECO:0000259" key="5">
    <source>
        <dbReference type="PROSITE" id="PS50089"/>
    </source>
</evidence>
<organism evidence="7 8">
    <name type="scientific">Goodea atripinnis</name>
    <dbReference type="NCBI Taxonomy" id="208336"/>
    <lineage>
        <taxon>Eukaryota</taxon>
        <taxon>Metazoa</taxon>
        <taxon>Chordata</taxon>
        <taxon>Craniata</taxon>
        <taxon>Vertebrata</taxon>
        <taxon>Euteleostomi</taxon>
        <taxon>Actinopterygii</taxon>
        <taxon>Neopterygii</taxon>
        <taxon>Teleostei</taxon>
        <taxon>Neoteleostei</taxon>
        <taxon>Acanthomorphata</taxon>
        <taxon>Ovalentaria</taxon>
        <taxon>Atherinomorphae</taxon>
        <taxon>Cyprinodontiformes</taxon>
        <taxon>Goodeidae</taxon>
        <taxon>Goodea</taxon>
    </lineage>
</organism>
<dbReference type="InterPro" id="IPR013083">
    <property type="entry name" value="Znf_RING/FYVE/PHD"/>
</dbReference>
<keyword evidence="2 4" id="KW-0863">Zinc-finger</keyword>
<feature type="domain" description="TRAF-type" evidence="6">
    <location>
        <begin position="124"/>
        <end position="170"/>
    </location>
</feature>
<dbReference type="InterPro" id="IPR049440">
    <property type="entry name" value="TRAF3/5_RING"/>
</dbReference>
<keyword evidence="8" id="KW-1185">Reference proteome</keyword>
<dbReference type="SUPFAM" id="SSF49599">
    <property type="entry name" value="TRAF domain-like"/>
    <property type="match status" value="1"/>
</dbReference>
<keyword evidence="3 4" id="KW-0862">Zinc</keyword>
<reference evidence="7 8" key="1">
    <citation type="submission" date="2021-06" db="EMBL/GenBank/DDBJ databases">
        <authorList>
            <person name="Palmer J.M."/>
        </authorList>
    </citation>
    <scope>NUCLEOTIDE SEQUENCE [LARGE SCALE GENOMIC DNA]</scope>
    <source>
        <strain evidence="7 8">GA_2019</strain>
        <tissue evidence="7">Muscle</tissue>
    </source>
</reference>
<dbReference type="SUPFAM" id="SSF57850">
    <property type="entry name" value="RING/U-box"/>
    <property type="match status" value="1"/>
</dbReference>
<evidence type="ECO:0000313" key="7">
    <source>
        <dbReference type="EMBL" id="MEQ2162847.1"/>
    </source>
</evidence>
<evidence type="ECO:0000256" key="1">
    <source>
        <dbReference type="ARBA" id="ARBA00022723"/>
    </source>
</evidence>
<evidence type="ECO:0000256" key="2">
    <source>
        <dbReference type="ARBA" id="ARBA00022771"/>
    </source>
</evidence>
<comment type="caution">
    <text evidence="7">The sequence shown here is derived from an EMBL/GenBank/DDBJ whole genome shotgun (WGS) entry which is preliminary data.</text>
</comment>
<dbReference type="InterPro" id="IPR001293">
    <property type="entry name" value="Znf_TRAF"/>
</dbReference>
<dbReference type="Pfam" id="PF21341">
    <property type="entry name" value="TRAF2_zf"/>
    <property type="match status" value="1"/>
</dbReference>
<dbReference type="PANTHER" id="PTHR10131">
    <property type="entry name" value="TNF RECEPTOR ASSOCIATED FACTOR"/>
    <property type="match status" value="1"/>
</dbReference>
<evidence type="ECO:0000256" key="4">
    <source>
        <dbReference type="PROSITE-ProRule" id="PRU00207"/>
    </source>
</evidence>
<proteinExistence type="predicted"/>
<dbReference type="PROSITE" id="PS50145">
    <property type="entry name" value="ZF_TRAF"/>
    <property type="match status" value="1"/>
</dbReference>
<evidence type="ECO:0000313" key="8">
    <source>
        <dbReference type="Proteomes" id="UP001476798"/>
    </source>
</evidence>
<feature type="domain" description="RING-type" evidence="5">
    <location>
        <begin position="34"/>
        <end position="72"/>
    </location>
</feature>
<feature type="zinc finger region" description="TRAF-type" evidence="4">
    <location>
        <begin position="124"/>
        <end position="170"/>
    </location>
</feature>
<dbReference type="PROSITE" id="PS50089">
    <property type="entry name" value="ZF_RING_2"/>
    <property type="match status" value="1"/>
</dbReference>
<sequence length="183" mass="20585">MAAQEPSPPSSLEGNKPGFPKKILANNLEDKHLCNSCQKILRRPLQAQCGHRFCSFCFYKLVSSGPQKCSACIKEDLFEEPTSILKQGGAFPDNAARREVEALAAVCLNEGCTWTGTVKEFEASHEGSCDFMIIMCPSCKELMRANEEERHNERECPERTLNCKYCKEPFLLKNIKVRIFSSV</sequence>
<evidence type="ECO:0000256" key="3">
    <source>
        <dbReference type="ARBA" id="ARBA00022833"/>
    </source>
</evidence>
<dbReference type="Pfam" id="PF21363">
    <property type="entry name" value="TRAF3_RING"/>
    <property type="match status" value="1"/>
</dbReference>
<gene>
    <name evidence="7" type="ORF">GOODEAATRI_024128</name>
</gene>
<dbReference type="PANTHER" id="PTHR10131:SF160">
    <property type="entry name" value="TNF RECEPTOR-ASSOCIATED FACTOR"/>
    <property type="match status" value="1"/>
</dbReference>
<name>A0ABV0MUV8_9TELE</name>
<dbReference type="InterPro" id="IPR049441">
    <property type="entry name" value="TRAF2_Znf"/>
</dbReference>
<keyword evidence="1 4" id="KW-0479">Metal-binding</keyword>
<dbReference type="Proteomes" id="UP001476798">
    <property type="component" value="Unassembled WGS sequence"/>
</dbReference>
<evidence type="ECO:0008006" key="9">
    <source>
        <dbReference type="Google" id="ProtNLM"/>
    </source>
</evidence>
<dbReference type="Gene3D" id="3.30.40.10">
    <property type="entry name" value="Zinc/RING finger domain, C3HC4 (zinc finger)"/>
    <property type="match status" value="2"/>
</dbReference>
<evidence type="ECO:0000259" key="6">
    <source>
        <dbReference type="PROSITE" id="PS50145"/>
    </source>
</evidence>